<name>A0A916TW18_9HYPH</name>
<dbReference type="AlphaFoldDB" id="A0A916TW18"/>
<dbReference type="InterPro" id="IPR003265">
    <property type="entry name" value="HhH-GPD_domain"/>
</dbReference>
<dbReference type="Gene3D" id="1.10.1670.40">
    <property type="match status" value="1"/>
</dbReference>
<evidence type="ECO:0000313" key="6">
    <source>
        <dbReference type="EMBL" id="GGC44972.1"/>
    </source>
</evidence>
<organism evidence="6 7">
    <name type="scientific">Chelatococcus reniformis</name>
    <dbReference type="NCBI Taxonomy" id="1494448"/>
    <lineage>
        <taxon>Bacteria</taxon>
        <taxon>Pseudomonadati</taxon>
        <taxon>Pseudomonadota</taxon>
        <taxon>Alphaproteobacteria</taxon>
        <taxon>Hyphomicrobiales</taxon>
        <taxon>Chelatococcaceae</taxon>
        <taxon>Chelatococcus</taxon>
    </lineage>
</organism>
<evidence type="ECO:0000313" key="7">
    <source>
        <dbReference type="Proteomes" id="UP000637002"/>
    </source>
</evidence>
<dbReference type="Pfam" id="PF00730">
    <property type="entry name" value="HhH-GPD"/>
    <property type="match status" value="1"/>
</dbReference>
<dbReference type="GO" id="GO:0006285">
    <property type="term" value="P:base-excision repair, AP site formation"/>
    <property type="evidence" value="ECO:0007669"/>
    <property type="project" value="TreeGrafter"/>
</dbReference>
<dbReference type="EMBL" id="BMGG01000001">
    <property type="protein sequence ID" value="GGC44972.1"/>
    <property type="molecule type" value="Genomic_DNA"/>
</dbReference>
<protein>
    <recommendedName>
        <fullName evidence="2">DNA-3-methyladenine glycosylase II</fullName>
        <ecNumber evidence="2">3.2.2.21</ecNumber>
    </recommendedName>
</protein>
<dbReference type="GO" id="GO:0032131">
    <property type="term" value="F:alkylated DNA binding"/>
    <property type="evidence" value="ECO:0007669"/>
    <property type="project" value="TreeGrafter"/>
</dbReference>
<dbReference type="InterPro" id="IPR011257">
    <property type="entry name" value="DNA_glycosylase"/>
</dbReference>
<dbReference type="GO" id="GO:0008725">
    <property type="term" value="F:DNA-3-methyladenine glycosylase activity"/>
    <property type="evidence" value="ECO:0007669"/>
    <property type="project" value="TreeGrafter"/>
</dbReference>
<feature type="domain" description="HhH-GPD" evidence="5">
    <location>
        <begin position="52"/>
        <end position="203"/>
    </location>
</feature>
<dbReference type="RefSeq" id="WP_188607110.1">
    <property type="nucleotide sequence ID" value="NZ_BMGG01000001.1"/>
</dbReference>
<dbReference type="Proteomes" id="UP000637002">
    <property type="component" value="Unassembled WGS sequence"/>
</dbReference>
<sequence length="404" mass="41867">MTSLIDSRAALDAGLAALARLDPLMAEVMARGMRPPLRKREPGFRGLAGIIVAQQVSTASANAIWTRLDAALHPTDAHRLLTASDAVLRTAGLSTPKVRALRTIAAAVADGTLPLDALADMDAEAAHATLTRIGGIGPWTADIYLLFCLGHPDTFPAGDLALQEAARLALRLAERPDETAMAALALRWRPWRGAAAYLLWAFYARAKGRDGAPVAGADGATTAIVGPAEAARPPLRGELAGLADGGDAATAALLRDPWAADLLFEGVLSDSAPIRLHAARGLAALASAKPLALTGRAAALIALLDRGTDAAASPHLMGALARAALTDQEARRAVAVLLRIAEGRGAARADTRACALEAAADLAVRTGAHARRLVQVLARLSADGPAALRSRARRLQRHRAKALA</sequence>
<reference evidence="6" key="1">
    <citation type="journal article" date="2014" name="Int. J. Syst. Evol. Microbiol.">
        <title>Complete genome sequence of Corynebacterium casei LMG S-19264T (=DSM 44701T), isolated from a smear-ripened cheese.</title>
        <authorList>
            <consortium name="US DOE Joint Genome Institute (JGI-PGF)"/>
            <person name="Walter F."/>
            <person name="Albersmeier A."/>
            <person name="Kalinowski J."/>
            <person name="Ruckert C."/>
        </authorList>
    </citation>
    <scope>NUCLEOTIDE SEQUENCE</scope>
    <source>
        <strain evidence="6">CGMCC 1.12919</strain>
    </source>
</reference>
<dbReference type="SUPFAM" id="SSF48150">
    <property type="entry name" value="DNA-glycosylase"/>
    <property type="match status" value="1"/>
</dbReference>
<comment type="catalytic activity">
    <reaction evidence="1">
        <text>Hydrolysis of alkylated DNA, releasing 3-methyladenine, 3-methylguanine, 7-methylguanine and 7-methyladenine.</text>
        <dbReference type="EC" id="3.2.2.21"/>
    </reaction>
</comment>
<keyword evidence="4" id="KW-0234">DNA repair</keyword>
<evidence type="ECO:0000256" key="4">
    <source>
        <dbReference type="ARBA" id="ARBA00023204"/>
    </source>
</evidence>
<evidence type="ECO:0000256" key="2">
    <source>
        <dbReference type="ARBA" id="ARBA00012000"/>
    </source>
</evidence>
<dbReference type="Gene3D" id="1.10.340.30">
    <property type="entry name" value="Hypothetical protein, domain 2"/>
    <property type="match status" value="1"/>
</dbReference>
<keyword evidence="7" id="KW-1185">Reference proteome</keyword>
<gene>
    <name evidence="6" type="ORF">GCM10010994_00190</name>
</gene>
<keyword evidence="3" id="KW-0227">DNA damage</keyword>
<dbReference type="SMART" id="SM00478">
    <property type="entry name" value="ENDO3c"/>
    <property type="match status" value="1"/>
</dbReference>
<evidence type="ECO:0000256" key="3">
    <source>
        <dbReference type="ARBA" id="ARBA00022763"/>
    </source>
</evidence>
<evidence type="ECO:0000256" key="1">
    <source>
        <dbReference type="ARBA" id="ARBA00000086"/>
    </source>
</evidence>
<proteinExistence type="predicted"/>
<dbReference type="EC" id="3.2.2.21" evidence="2"/>
<dbReference type="CDD" id="cd00056">
    <property type="entry name" value="ENDO3c"/>
    <property type="match status" value="1"/>
</dbReference>
<dbReference type="InterPro" id="IPR051912">
    <property type="entry name" value="Alkylbase_DNA_Glycosylase/TA"/>
</dbReference>
<dbReference type="GO" id="GO:0043916">
    <property type="term" value="F:DNA-7-methylguanine glycosylase activity"/>
    <property type="evidence" value="ECO:0007669"/>
    <property type="project" value="TreeGrafter"/>
</dbReference>
<accession>A0A916TW18</accession>
<dbReference type="GO" id="GO:0032993">
    <property type="term" value="C:protein-DNA complex"/>
    <property type="evidence" value="ECO:0007669"/>
    <property type="project" value="TreeGrafter"/>
</dbReference>
<dbReference type="GO" id="GO:0005737">
    <property type="term" value="C:cytoplasm"/>
    <property type="evidence" value="ECO:0007669"/>
    <property type="project" value="TreeGrafter"/>
</dbReference>
<reference evidence="6" key="2">
    <citation type="submission" date="2020-09" db="EMBL/GenBank/DDBJ databases">
        <authorList>
            <person name="Sun Q."/>
            <person name="Zhou Y."/>
        </authorList>
    </citation>
    <scope>NUCLEOTIDE SEQUENCE</scope>
    <source>
        <strain evidence="6">CGMCC 1.12919</strain>
    </source>
</reference>
<dbReference type="PANTHER" id="PTHR43003">
    <property type="entry name" value="DNA-3-METHYLADENINE GLYCOSYLASE"/>
    <property type="match status" value="1"/>
</dbReference>
<dbReference type="GO" id="GO:0006307">
    <property type="term" value="P:DNA alkylation repair"/>
    <property type="evidence" value="ECO:0007669"/>
    <property type="project" value="TreeGrafter"/>
</dbReference>
<evidence type="ECO:0000259" key="5">
    <source>
        <dbReference type="SMART" id="SM00478"/>
    </source>
</evidence>
<comment type="caution">
    <text evidence="6">The sequence shown here is derived from an EMBL/GenBank/DDBJ whole genome shotgun (WGS) entry which is preliminary data.</text>
</comment>
<dbReference type="PANTHER" id="PTHR43003:SF13">
    <property type="entry name" value="DNA-3-METHYLADENINE GLYCOSYLASE 2"/>
    <property type="match status" value="1"/>
</dbReference>